<accession>A0A3L8SBS4</accession>
<comment type="caution">
    <text evidence="1">The sequence shown here is derived from an EMBL/GenBank/DDBJ whole genome shotgun (WGS) entry which is preliminary data.</text>
</comment>
<dbReference type="AlphaFoldDB" id="A0A3L8SBS4"/>
<gene>
    <name evidence="1" type="ORF">DV515_00010015</name>
</gene>
<protein>
    <submittedName>
        <fullName evidence="1">Uncharacterized protein</fullName>
    </submittedName>
</protein>
<sequence length="61" mass="6623">MDCWCLPAVSSVTGAFPAEVRGASNRIASKNHSQKRISDGSVEMLWRGPAAFSSQTRMDSH</sequence>
<evidence type="ECO:0000313" key="1">
    <source>
        <dbReference type="EMBL" id="RLV99352.1"/>
    </source>
</evidence>
<name>A0A3L8SBS4_CHLGU</name>
<dbReference type="Proteomes" id="UP000276834">
    <property type="component" value="Unassembled WGS sequence"/>
</dbReference>
<evidence type="ECO:0000313" key="2">
    <source>
        <dbReference type="Proteomes" id="UP000276834"/>
    </source>
</evidence>
<keyword evidence="2" id="KW-1185">Reference proteome</keyword>
<proteinExistence type="predicted"/>
<reference evidence="1 2" key="1">
    <citation type="journal article" date="2018" name="Proc. R. Soc. B">
        <title>A non-coding region near Follistatin controls head colour polymorphism in the Gouldian finch.</title>
        <authorList>
            <person name="Toomey M.B."/>
            <person name="Marques C.I."/>
            <person name="Andrade P."/>
            <person name="Araujo P.M."/>
            <person name="Sabatino S."/>
            <person name="Gazda M.A."/>
            <person name="Afonso S."/>
            <person name="Lopes R.J."/>
            <person name="Corbo J.C."/>
            <person name="Carneiro M."/>
        </authorList>
    </citation>
    <scope>NUCLEOTIDE SEQUENCE [LARGE SCALE GENOMIC DNA]</scope>
    <source>
        <strain evidence="1">Red01</strain>
        <tissue evidence="1">Muscle</tissue>
    </source>
</reference>
<organism evidence="1 2">
    <name type="scientific">Chloebia gouldiae</name>
    <name type="common">Gouldian finch</name>
    <name type="synonym">Erythrura gouldiae</name>
    <dbReference type="NCBI Taxonomy" id="44316"/>
    <lineage>
        <taxon>Eukaryota</taxon>
        <taxon>Metazoa</taxon>
        <taxon>Chordata</taxon>
        <taxon>Craniata</taxon>
        <taxon>Vertebrata</taxon>
        <taxon>Euteleostomi</taxon>
        <taxon>Archelosauria</taxon>
        <taxon>Archosauria</taxon>
        <taxon>Dinosauria</taxon>
        <taxon>Saurischia</taxon>
        <taxon>Theropoda</taxon>
        <taxon>Coelurosauria</taxon>
        <taxon>Aves</taxon>
        <taxon>Neognathae</taxon>
        <taxon>Neoaves</taxon>
        <taxon>Telluraves</taxon>
        <taxon>Australaves</taxon>
        <taxon>Passeriformes</taxon>
        <taxon>Passeroidea</taxon>
        <taxon>Passeridae</taxon>
        <taxon>Chloebia</taxon>
    </lineage>
</organism>
<dbReference type="EMBL" id="QUSF01000033">
    <property type="protein sequence ID" value="RLV99352.1"/>
    <property type="molecule type" value="Genomic_DNA"/>
</dbReference>